<evidence type="ECO:0000313" key="2">
    <source>
        <dbReference type="EMBL" id="ESK88532.1"/>
    </source>
</evidence>
<feature type="compositionally biased region" description="Polar residues" evidence="1">
    <location>
        <begin position="1"/>
        <end position="19"/>
    </location>
</feature>
<feature type="region of interest" description="Disordered" evidence="1">
    <location>
        <begin position="1"/>
        <end position="28"/>
    </location>
</feature>
<keyword evidence="3" id="KW-1185">Reference proteome</keyword>
<dbReference type="EMBL" id="AWSO01000641">
    <property type="protein sequence ID" value="ESK88532.1"/>
    <property type="molecule type" value="Genomic_DNA"/>
</dbReference>
<proteinExistence type="predicted"/>
<protein>
    <submittedName>
        <fullName evidence="2">Uncharacterized protein</fullName>
    </submittedName>
</protein>
<feature type="region of interest" description="Disordered" evidence="1">
    <location>
        <begin position="53"/>
        <end position="120"/>
    </location>
</feature>
<dbReference type="KEGG" id="mrr:Moror_3180"/>
<feature type="compositionally biased region" description="Acidic residues" evidence="1">
    <location>
        <begin position="66"/>
        <end position="81"/>
    </location>
</feature>
<sequence length="142" mass="15741">MKTCKKVSNTRDISSSSTELKIRVPARRDAHESLIEEQRRKAFELNSIFEVLPEVGTSHGKVDERDHEEDGDDETEDDDVGEGSGAQGNYDDEEHPQGIHAGGEGELRAFDTHHDTKDAPPAVSFAKVFDFLSTLPTQTCRS</sequence>
<dbReference type="AlphaFoldDB" id="V2X3Z4"/>
<feature type="compositionally biased region" description="Basic and acidic residues" evidence="1">
    <location>
        <begin position="103"/>
        <end position="118"/>
    </location>
</feature>
<dbReference type="HOGENOM" id="CLU_1816292_0_0_1"/>
<dbReference type="Proteomes" id="UP000017559">
    <property type="component" value="Unassembled WGS sequence"/>
</dbReference>
<evidence type="ECO:0000256" key="1">
    <source>
        <dbReference type="SAM" id="MobiDB-lite"/>
    </source>
</evidence>
<comment type="caution">
    <text evidence="2">The sequence shown here is derived from an EMBL/GenBank/DDBJ whole genome shotgun (WGS) entry which is preliminary data.</text>
</comment>
<name>V2X3Z4_MONRO</name>
<accession>V2X3Z4</accession>
<gene>
    <name evidence="2" type="ORF">Moror_3180</name>
</gene>
<organism evidence="2 3">
    <name type="scientific">Moniliophthora roreri (strain MCA 2997)</name>
    <name type="common">Cocoa frosty pod rot fungus</name>
    <name type="synonym">Crinipellis roreri</name>
    <dbReference type="NCBI Taxonomy" id="1381753"/>
    <lineage>
        <taxon>Eukaryota</taxon>
        <taxon>Fungi</taxon>
        <taxon>Dikarya</taxon>
        <taxon>Basidiomycota</taxon>
        <taxon>Agaricomycotina</taxon>
        <taxon>Agaricomycetes</taxon>
        <taxon>Agaricomycetidae</taxon>
        <taxon>Agaricales</taxon>
        <taxon>Marasmiineae</taxon>
        <taxon>Marasmiaceae</taxon>
        <taxon>Moniliophthora</taxon>
    </lineage>
</organism>
<reference evidence="2 3" key="1">
    <citation type="journal article" date="2014" name="BMC Genomics">
        <title>Genome and secretome analysis of the hemibiotrophic fungal pathogen, Moniliophthora roreri, which causes frosty pod rot disease of cacao: mechanisms of the biotrophic and necrotrophic phases.</title>
        <authorList>
            <person name="Meinhardt L.W."/>
            <person name="Costa G.G.L."/>
            <person name="Thomazella D.P.T."/>
            <person name="Teixeira P.J.P.L."/>
            <person name="Carazzolle M.F."/>
            <person name="Schuster S.C."/>
            <person name="Carlson J.E."/>
            <person name="Guiltinan M.J."/>
            <person name="Mieczkowski P."/>
            <person name="Farmer A."/>
            <person name="Ramaraj T."/>
            <person name="Crozier J."/>
            <person name="Davis R.E."/>
            <person name="Shao J."/>
            <person name="Melnick R.L."/>
            <person name="Pereira G.A.G."/>
            <person name="Bailey B.A."/>
        </authorList>
    </citation>
    <scope>NUCLEOTIDE SEQUENCE [LARGE SCALE GENOMIC DNA]</scope>
    <source>
        <strain evidence="2 3">MCA 2997</strain>
    </source>
</reference>
<evidence type="ECO:0000313" key="3">
    <source>
        <dbReference type="Proteomes" id="UP000017559"/>
    </source>
</evidence>